<evidence type="ECO:0000313" key="8">
    <source>
        <dbReference type="EMBL" id="KRN57267.1"/>
    </source>
</evidence>
<comment type="function">
    <text evidence="6">Quinone reductase that provides resistance to thiol-specific stress caused by electrophilic quinones.</text>
</comment>
<dbReference type="eggNOG" id="COG1182">
    <property type="taxonomic scope" value="Bacteria"/>
</dbReference>
<keyword evidence="3 6" id="KW-0560">Oxidoreductase</keyword>
<accession>A0A0R2HWW5</accession>
<dbReference type="PATRIC" id="fig|1449336.4.peg.251"/>
<dbReference type="EMBL" id="JQBS01000007">
    <property type="protein sequence ID" value="KRN57267.1"/>
    <property type="molecule type" value="Genomic_DNA"/>
</dbReference>
<evidence type="ECO:0000313" key="9">
    <source>
        <dbReference type="Proteomes" id="UP000051658"/>
    </source>
</evidence>
<dbReference type="InterPro" id="IPR050104">
    <property type="entry name" value="FMN-dep_NADH:Q_OxRdtase_AzoR1"/>
</dbReference>
<dbReference type="InterPro" id="IPR029039">
    <property type="entry name" value="Flavoprotein-like_sf"/>
</dbReference>
<evidence type="ECO:0000256" key="1">
    <source>
        <dbReference type="ARBA" id="ARBA00022630"/>
    </source>
</evidence>
<gene>
    <name evidence="6" type="primary">azoR</name>
    <name evidence="8" type="ORF">IV74_GL000248</name>
</gene>
<comment type="catalytic activity">
    <reaction evidence="5">
        <text>N,N-dimethyl-1,4-phenylenediamine + anthranilate + 2 NAD(+) = 2-(4-dimethylaminophenyl)diazenylbenzoate + 2 NADH + 2 H(+)</text>
        <dbReference type="Rhea" id="RHEA:55872"/>
        <dbReference type="ChEBI" id="CHEBI:15378"/>
        <dbReference type="ChEBI" id="CHEBI:15783"/>
        <dbReference type="ChEBI" id="CHEBI:16567"/>
        <dbReference type="ChEBI" id="CHEBI:57540"/>
        <dbReference type="ChEBI" id="CHEBI:57945"/>
        <dbReference type="ChEBI" id="CHEBI:71579"/>
        <dbReference type="EC" id="1.7.1.17"/>
    </reaction>
    <physiologicalReaction direction="right-to-left" evidence="5">
        <dbReference type="Rhea" id="RHEA:55874"/>
    </physiologicalReaction>
</comment>
<evidence type="ECO:0000256" key="6">
    <source>
        <dbReference type="HAMAP-Rule" id="MF_01216"/>
    </source>
</evidence>
<evidence type="ECO:0000256" key="2">
    <source>
        <dbReference type="ARBA" id="ARBA00022643"/>
    </source>
</evidence>
<reference evidence="8 9" key="1">
    <citation type="journal article" date="2015" name="Genome Announc.">
        <title>Expanding the biotechnology potential of lactobacilli through comparative genomics of 213 strains and associated genera.</title>
        <authorList>
            <person name="Sun Z."/>
            <person name="Harris H.M."/>
            <person name="McCann A."/>
            <person name="Guo C."/>
            <person name="Argimon S."/>
            <person name="Zhang W."/>
            <person name="Yang X."/>
            <person name="Jeffery I.B."/>
            <person name="Cooney J.C."/>
            <person name="Kagawa T.F."/>
            <person name="Liu W."/>
            <person name="Song Y."/>
            <person name="Salvetti E."/>
            <person name="Wrobel A."/>
            <person name="Rasinkangas P."/>
            <person name="Parkhill J."/>
            <person name="Rea M.C."/>
            <person name="O'Sullivan O."/>
            <person name="Ritari J."/>
            <person name="Douillard F.P."/>
            <person name="Paul Ross R."/>
            <person name="Yang R."/>
            <person name="Briner A.E."/>
            <person name="Felis G.E."/>
            <person name="de Vos W.M."/>
            <person name="Barrangou R."/>
            <person name="Klaenhammer T.R."/>
            <person name="Caufield P.W."/>
            <person name="Cui Y."/>
            <person name="Zhang H."/>
            <person name="O'Toole P.W."/>
        </authorList>
    </citation>
    <scope>NUCLEOTIDE SEQUENCE [LARGE SCALE GENOMIC DNA]</scope>
    <source>
        <strain evidence="8 9">DSM 20623</strain>
    </source>
</reference>
<dbReference type="PANTHER" id="PTHR43741:SF7">
    <property type="entry name" value="FMN-DEPENDENT NADH:QUINONE OXIDOREDUCTASE"/>
    <property type="match status" value="1"/>
</dbReference>
<dbReference type="InterPro" id="IPR003680">
    <property type="entry name" value="Flavodoxin_fold"/>
</dbReference>
<dbReference type="Pfam" id="PF02525">
    <property type="entry name" value="Flavodoxin_2"/>
    <property type="match status" value="1"/>
</dbReference>
<evidence type="ECO:0000259" key="7">
    <source>
        <dbReference type="Pfam" id="PF02525"/>
    </source>
</evidence>
<dbReference type="EC" id="1.7.1.17" evidence="6"/>
<dbReference type="RefSeq" id="WP_034571201.1">
    <property type="nucleotide sequence ID" value="NZ_JQBS01000007.1"/>
</dbReference>
<comment type="catalytic activity">
    <reaction evidence="6">
        <text>2 a quinone + NADH + H(+) = 2 a 1,4-benzosemiquinone + NAD(+)</text>
        <dbReference type="Rhea" id="RHEA:65952"/>
        <dbReference type="ChEBI" id="CHEBI:15378"/>
        <dbReference type="ChEBI" id="CHEBI:57540"/>
        <dbReference type="ChEBI" id="CHEBI:57945"/>
        <dbReference type="ChEBI" id="CHEBI:132124"/>
        <dbReference type="ChEBI" id="CHEBI:134225"/>
    </reaction>
</comment>
<organism evidence="8 9">
    <name type="scientific">Carnobacterium divergens DSM 20623</name>
    <dbReference type="NCBI Taxonomy" id="1449336"/>
    <lineage>
        <taxon>Bacteria</taxon>
        <taxon>Bacillati</taxon>
        <taxon>Bacillota</taxon>
        <taxon>Bacilli</taxon>
        <taxon>Lactobacillales</taxon>
        <taxon>Carnobacteriaceae</taxon>
        <taxon>Carnobacterium</taxon>
    </lineage>
</organism>
<keyword evidence="2 6" id="KW-0288">FMN</keyword>
<dbReference type="Proteomes" id="UP000051658">
    <property type="component" value="Unassembled WGS sequence"/>
</dbReference>
<comment type="function">
    <text evidence="6">Also exhibits azoreductase activity. Catalyzes the reductive cleavage of the azo bond in aromatic azo compounds to the corresponding amines.</text>
</comment>
<protein>
    <recommendedName>
        <fullName evidence="6">FMN dependent NADH:quinone oxidoreductase</fullName>
        <ecNumber evidence="6">1.6.5.-</ecNumber>
    </recommendedName>
    <alternativeName>
        <fullName evidence="6">Azo-dye reductase</fullName>
    </alternativeName>
    <alternativeName>
        <fullName evidence="6">FMN-dependent NADH-azo compound oxidoreductase</fullName>
    </alternativeName>
    <alternativeName>
        <fullName evidence="6">FMN-dependent NADH-azoreductase</fullName>
        <ecNumber evidence="6">1.7.1.17</ecNumber>
    </alternativeName>
</protein>
<dbReference type="EC" id="1.6.5.-" evidence="6"/>
<dbReference type="GO" id="GO:0010181">
    <property type="term" value="F:FMN binding"/>
    <property type="evidence" value="ECO:0007669"/>
    <property type="project" value="UniProtKB-UniRule"/>
</dbReference>
<dbReference type="HAMAP" id="MF_01216">
    <property type="entry name" value="Azoreductase_type1"/>
    <property type="match status" value="1"/>
</dbReference>
<comment type="caution">
    <text evidence="6">Lacks conserved residue(s) required for the propagation of feature annotation.</text>
</comment>
<keyword evidence="9" id="KW-1185">Reference proteome</keyword>
<dbReference type="Gene3D" id="3.40.50.360">
    <property type="match status" value="1"/>
</dbReference>
<dbReference type="GO" id="GO:0009055">
    <property type="term" value="F:electron transfer activity"/>
    <property type="evidence" value="ECO:0007669"/>
    <property type="project" value="UniProtKB-UniRule"/>
</dbReference>
<name>A0A0R2HWW5_CARDV</name>
<comment type="subunit">
    <text evidence="6">Homodimer.</text>
</comment>
<evidence type="ECO:0000256" key="4">
    <source>
        <dbReference type="ARBA" id="ARBA00023027"/>
    </source>
</evidence>
<comment type="similarity">
    <text evidence="6">Belongs to the azoreductase type 1 family.</text>
</comment>
<feature type="domain" description="Flavodoxin-like fold" evidence="7">
    <location>
        <begin position="3"/>
        <end position="201"/>
    </location>
</feature>
<evidence type="ECO:0000256" key="5">
    <source>
        <dbReference type="ARBA" id="ARBA00048542"/>
    </source>
</evidence>
<dbReference type="GO" id="GO:0016652">
    <property type="term" value="F:oxidoreductase activity, acting on NAD(P)H as acceptor"/>
    <property type="evidence" value="ECO:0007669"/>
    <property type="project" value="UniProtKB-UniRule"/>
</dbReference>
<dbReference type="SUPFAM" id="SSF52218">
    <property type="entry name" value="Flavoproteins"/>
    <property type="match status" value="1"/>
</dbReference>
<dbReference type="GeneID" id="89588245"/>
<dbReference type="GO" id="GO:0016655">
    <property type="term" value="F:oxidoreductase activity, acting on NAD(P)H, quinone or similar compound as acceptor"/>
    <property type="evidence" value="ECO:0007669"/>
    <property type="project" value="InterPro"/>
</dbReference>
<dbReference type="InterPro" id="IPR023048">
    <property type="entry name" value="NADH:quinone_OxRdtase_FMN_depd"/>
</dbReference>
<comment type="cofactor">
    <cofactor evidence="6">
        <name>FMN</name>
        <dbReference type="ChEBI" id="CHEBI:58210"/>
    </cofactor>
    <text evidence="6">Binds 1 FMN per subunit.</text>
</comment>
<keyword evidence="1 6" id="KW-0285">Flavoprotein</keyword>
<sequence length="206" mass="23012">MTKLLVVRAHPLTGETSRSMQVADKFVEAYAVKNHFDKIEELSLYTSFIPEVDLDILNAWGALANGANFETLSQEQQDKVSRFNELTQLFLDADKVVIANPLWNLNVPTRLKAWIDTVNVAGKTFKYTAEGPVGLVTDKKVLHIQASGGVYEGNDPASQYLKMIFNFIGVTDYHQIFVEGMDHDPDLAPQIMAKGFEQAQTLAETF</sequence>
<evidence type="ECO:0000256" key="3">
    <source>
        <dbReference type="ARBA" id="ARBA00023002"/>
    </source>
</evidence>
<dbReference type="AlphaFoldDB" id="A0A0R2HWW5"/>
<comment type="caution">
    <text evidence="8">The sequence shown here is derived from an EMBL/GenBank/DDBJ whole genome shotgun (WGS) entry which is preliminary data.</text>
</comment>
<keyword evidence="4 6" id="KW-0520">NAD</keyword>
<proteinExistence type="inferred from homology"/>
<feature type="binding site" evidence="6">
    <location>
        <begin position="17"/>
        <end position="19"/>
    </location>
    <ligand>
        <name>FMN</name>
        <dbReference type="ChEBI" id="CHEBI:58210"/>
    </ligand>
</feature>
<dbReference type="PANTHER" id="PTHR43741">
    <property type="entry name" value="FMN-DEPENDENT NADH-AZOREDUCTASE 1"/>
    <property type="match status" value="1"/>
</dbReference>